<dbReference type="SUPFAM" id="SSF52980">
    <property type="entry name" value="Restriction endonuclease-like"/>
    <property type="match status" value="1"/>
</dbReference>
<gene>
    <name evidence="1" type="ORF">H9830_11310</name>
</gene>
<protein>
    <recommendedName>
        <fullName evidence="3">DUF559 domain-containing protein</fullName>
    </recommendedName>
</protein>
<dbReference type="InterPro" id="IPR011335">
    <property type="entry name" value="Restrct_endonuc-II-like"/>
</dbReference>
<sequence length="318" mass="35798">MDQPEWIPAQLRASAFSVQAAAQLGIGRARRDSRHFDRPFFGVRNAAPPDSVVEQARSYLPRMKPAQAFAGVTGLRLLGLPWQQRWSSRETLEIAVPGNRYAPKSRGVRGHRIAEHRFETVELDGLRVLTPLAAVLDVADRLELAQLVGLMDAVLTPSEWYPGLRWRPMCTSLAELEEYVRSWHLAAPRARALAALPYVQIGVDSYWESLTRMAFVQAGFPEPVIQHPVSTSIGVCRVDAAWPDFRCAAEYEGEHHRTDGRQWEQDIRRFEALVAAGWTPIRVTKSDLRPEALGSLLQRVSSALRNAGWRPGRRPDVR</sequence>
<organism evidence="1 2">
    <name type="scientific">Candidatus Agrococcus pullicola</name>
    <dbReference type="NCBI Taxonomy" id="2838429"/>
    <lineage>
        <taxon>Bacteria</taxon>
        <taxon>Bacillati</taxon>
        <taxon>Actinomycetota</taxon>
        <taxon>Actinomycetes</taxon>
        <taxon>Micrococcales</taxon>
        <taxon>Microbacteriaceae</taxon>
        <taxon>Agrococcus</taxon>
    </lineage>
</organism>
<dbReference type="AlphaFoldDB" id="A0A9D1YX87"/>
<name>A0A9D1YX87_9MICO</name>
<proteinExistence type="predicted"/>
<evidence type="ECO:0008006" key="3">
    <source>
        <dbReference type="Google" id="ProtNLM"/>
    </source>
</evidence>
<dbReference type="Gene3D" id="3.40.960.10">
    <property type="entry name" value="VSR Endonuclease"/>
    <property type="match status" value="1"/>
</dbReference>
<comment type="caution">
    <text evidence="1">The sequence shown here is derived from an EMBL/GenBank/DDBJ whole genome shotgun (WGS) entry which is preliminary data.</text>
</comment>
<reference evidence="1" key="1">
    <citation type="journal article" date="2021" name="PeerJ">
        <title>Extensive microbial diversity within the chicken gut microbiome revealed by metagenomics and culture.</title>
        <authorList>
            <person name="Gilroy R."/>
            <person name="Ravi A."/>
            <person name="Getino M."/>
            <person name="Pursley I."/>
            <person name="Horton D.L."/>
            <person name="Alikhan N.F."/>
            <person name="Baker D."/>
            <person name="Gharbi K."/>
            <person name="Hall N."/>
            <person name="Watson M."/>
            <person name="Adriaenssens E.M."/>
            <person name="Foster-Nyarko E."/>
            <person name="Jarju S."/>
            <person name="Secka A."/>
            <person name="Antonio M."/>
            <person name="Oren A."/>
            <person name="Chaudhuri R.R."/>
            <person name="La Ragione R."/>
            <person name="Hildebrand F."/>
            <person name="Pallen M.J."/>
        </authorList>
    </citation>
    <scope>NUCLEOTIDE SEQUENCE</scope>
    <source>
        <strain evidence="1">ChiGjej1B1-98</strain>
    </source>
</reference>
<accession>A0A9D1YX87</accession>
<reference evidence="1" key="2">
    <citation type="submission" date="2021-04" db="EMBL/GenBank/DDBJ databases">
        <authorList>
            <person name="Gilroy R."/>
        </authorList>
    </citation>
    <scope>NUCLEOTIDE SEQUENCE</scope>
    <source>
        <strain evidence="1">ChiGjej1B1-98</strain>
    </source>
</reference>
<evidence type="ECO:0000313" key="2">
    <source>
        <dbReference type="Proteomes" id="UP000824005"/>
    </source>
</evidence>
<dbReference type="Proteomes" id="UP000824005">
    <property type="component" value="Unassembled WGS sequence"/>
</dbReference>
<evidence type="ECO:0000313" key="1">
    <source>
        <dbReference type="EMBL" id="HIY66852.1"/>
    </source>
</evidence>
<dbReference type="EMBL" id="DXDC01000343">
    <property type="protein sequence ID" value="HIY66852.1"/>
    <property type="molecule type" value="Genomic_DNA"/>
</dbReference>